<reference evidence="2" key="1">
    <citation type="submission" date="2018-02" db="EMBL/GenBank/DDBJ databases">
        <title>Rhizophora mucronata_Transcriptome.</title>
        <authorList>
            <person name="Meera S.P."/>
            <person name="Sreeshan A."/>
            <person name="Augustine A."/>
        </authorList>
    </citation>
    <scope>NUCLEOTIDE SEQUENCE</scope>
    <source>
        <tissue evidence="2">Leaf</tissue>
    </source>
</reference>
<feature type="region of interest" description="Disordered" evidence="1">
    <location>
        <begin position="40"/>
        <end position="73"/>
    </location>
</feature>
<name>A0A2P2QWQ7_RHIMU</name>
<protein>
    <submittedName>
        <fullName evidence="2">Uncharacterized protein</fullName>
    </submittedName>
</protein>
<evidence type="ECO:0000313" key="2">
    <source>
        <dbReference type="EMBL" id="MBX71440.1"/>
    </source>
</evidence>
<dbReference type="EMBL" id="GGEC01090956">
    <property type="protein sequence ID" value="MBX71440.1"/>
    <property type="molecule type" value="Transcribed_RNA"/>
</dbReference>
<proteinExistence type="predicted"/>
<dbReference type="AlphaFoldDB" id="A0A2P2QWQ7"/>
<organism evidence="2">
    <name type="scientific">Rhizophora mucronata</name>
    <name type="common">Asiatic mangrove</name>
    <dbReference type="NCBI Taxonomy" id="61149"/>
    <lineage>
        <taxon>Eukaryota</taxon>
        <taxon>Viridiplantae</taxon>
        <taxon>Streptophyta</taxon>
        <taxon>Embryophyta</taxon>
        <taxon>Tracheophyta</taxon>
        <taxon>Spermatophyta</taxon>
        <taxon>Magnoliopsida</taxon>
        <taxon>eudicotyledons</taxon>
        <taxon>Gunneridae</taxon>
        <taxon>Pentapetalae</taxon>
        <taxon>rosids</taxon>
        <taxon>fabids</taxon>
        <taxon>Malpighiales</taxon>
        <taxon>Rhizophoraceae</taxon>
        <taxon>Rhizophora</taxon>
    </lineage>
</organism>
<accession>A0A2P2QWQ7</accession>
<evidence type="ECO:0000256" key="1">
    <source>
        <dbReference type="SAM" id="MobiDB-lite"/>
    </source>
</evidence>
<feature type="compositionally biased region" description="Polar residues" evidence="1">
    <location>
        <begin position="41"/>
        <end position="59"/>
    </location>
</feature>
<sequence>MVYKFPNNCTPLSRSLHQKLMAFSRLDKYLHRKHRTCLVRKQNQMQAEPTGTIDQSPQASEAKHYKAYSRRRS</sequence>